<dbReference type="GO" id="GO:0004252">
    <property type="term" value="F:serine-type endopeptidase activity"/>
    <property type="evidence" value="ECO:0007669"/>
    <property type="project" value="InterPro"/>
</dbReference>
<dbReference type="InterPro" id="IPR001254">
    <property type="entry name" value="Trypsin_dom"/>
</dbReference>
<feature type="domain" description="Peptidase S1" evidence="1">
    <location>
        <begin position="16"/>
        <end position="98"/>
    </location>
</feature>
<protein>
    <recommendedName>
        <fullName evidence="1">Peptidase S1 domain-containing protein</fullName>
    </recommendedName>
</protein>
<evidence type="ECO:0000313" key="2">
    <source>
        <dbReference type="EMBL" id="MDV3662676.1"/>
    </source>
</evidence>
<sequence length="375" mass="43304">MFQIKINFRIYMAHTQAEKYCVRIKSNGHTGSGVLLPGKDTFYVLTAAHCLGDDVPDCSDIIIEKQNDYRSDFKNITTVDVKEFNKEHDFALIEIDFENEDKLLYEYKLGRGIVSESEVKFCGYQGVNVDEYRPFSGKILSVSNDFGCFKITLLGETFDQGGEDGNFLAKGLSGSGVFIYRHNSPFLIGILNSVVTDKAWNDDINCCSIKHLEQYIAEYVDLSDFTNLLKWQENIEKDRTEREIEAFKMDNNDFFNKLYRKNQVLYPDIAKANRVTTKQIKKFLAMKDNIRTIENDYPILFSKFKSIVQKFVNQVEDDYSRNVSESSEALDLKIKLQDQLKDEFGILPEHTNMDLSEFQVIEWLGICTLDFSKND</sequence>
<dbReference type="Proteomes" id="UP001189000">
    <property type="component" value="Unassembled WGS sequence"/>
</dbReference>
<proteinExistence type="predicted"/>
<organism evidence="2 3">
    <name type="scientific">Elizabethkingia anophelis</name>
    <dbReference type="NCBI Taxonomy" id="1117645"/>
    <lineage>
        <taxon>Bacteria</taxon>
        <taxon>Pseudomonadati</taxon>
        <taxon>Bacteroidota</taxon>
        <taxon>Flavobacteriia</taxon>
        <taxon>Flavobacteriales</taxon>
        <taxon>Weeksellaceae</taxon>
        <taxon>Elizabethkingia</taxon>
    </lineage>
</organism>
<dbReference type="InterPro" id="IPR018114">
    <property type="entry name" value="TRYPSIN_HIS"/>
</dbReference>
<evidence type="ECO:0000313" key="3">
    <source>
        <dbReference type="Proteomes" id="UP001189000"/>
    </source>
</evidence>
<evidence type="ECO:0000259" key="1">
    <source>
        <dbReference type="Pfam" id="PF00089"/>
    </source>
</evidence>
<dbReference type="Pfam" id="PF00089">
    <property type="entry name" value="Trypsin"/>
    <property type="match status" value="1"/>
</dbReference>
<accession>A0AAE4NXL6</accession>
<dbReference type="Gene3D" id="2.40.10.10">
    <property type="entry name" value="Trypsin-like serine proteases"/>
    <property type="match status" value="2"/>
</dbReference>
<dbReference type="EMBL" id="NWGY01000001">
    <property type="protein sequence ID" value="MDV3662676.1"/>
    <property type="molecule type" value="Genomic_DNA"/>
</dbReference>
<comment type="caution">
    <text evidence="2">The sequence shown here is derived from an EMBL/GenBank/DDBJ whole genome shotgun (WGS) entry which is preliminary data.</text>
</comment>
<dbReference type="InterPro" id="IPR043504">
    <property type="entry name" value="Peptidase_S1_PA_chymotrypsin"/>
</dbReference>
<name>A0AAE4NXL6_9FLAO</name>
<dbReference type="AlphaFoldDB" id="A0AAE4NXL6"/>
<reference evidence="2" key="1">
    <citation type="submission" date="2023-02" db="EMBL/GenBank/DDBJ databases">
        <title>Elizabethkingia anophelis draft genomes.</title>
        <authorList>
            <person name="Nicholson A.C."/>
            <person name="Whitney A.M."/>
            <person name="Humrighouse B.W."/>
            <person name="Villarma A."/>
            <person name="Bell M."/>
            <person name="Mcquiston J."/>
        </authorList>
    </citation>
    <scope>NUCLEOTIDE SEQUENCE</scope>
    <source>
        <strain evidence="2">B4955</strain>
    </source>
</reference>
<gene>
    <name evidence="2" type="ORF">CMU51_01210</name>
</gene>
<dbReference type="InterPro" id="IPR009003">
    <property type="entry name" value="Peptidase_S1_PA"/>
</dbReference>
<dbReference type="SUPFAM" id="SSF50494">
    <property type="entry name" value="Trypsin-like serine proteases"/>
    <property type="match status" value="1"/>
</dbReference>
<dbReference type="GO" id="GO:0006508">
    <property type="term" value="P:proteolysis"/>
    <property type="evidence" value="ECO:0007669"/>
    <property type="project" value="InterPro"/>
</dbReference>
<dbReference type="PROSITE" id="PS00134">
    <property type="entry name" value="TRYPSIN_HIS"/>
    <property type="match status" value="1"/>
</dbReference>